<protein>
    <submittedName>
        <fullName evidence="2">14906_t:CDS:1</fullName>
    </submittedName>
</protein>
<keyword evidence="3" id="KW-1185">Reference proteome</keyword>
<dbReference type="EMBL" id="CAJVPY010045698">
    <property type="protein sequence ID" value="CAG8809934.1"/>
    <property type="molecule type" value="Genomic_DNA"/>
</dbReference>
<name>A0A9N9K3C4_9GLOM</name>
<keyword evidence="1" id="KW-0812">Transmembrane</keyword>
<dbReference type="Proteomes" id="UP000789405">
    <property type="component" value="Unassembled WGS sequence"/>
</dbReference>
<evidence type="ECO:0000256" key="1">
    <source>
        <dbReference type="SAM" id="Phobius"/>
    </source>
</evidence>
<evidence type="ECO:0000313" key="3">
    <source>
        <dbReference type="Proteomes" id="UP000789405"/>
    </source>
</evidence>
<gene>
    <name evidence="2" type="ORF">DERYTH_LOCUS25195</name>
</gene>
<keyword evidence="1" id="KW-1133">Transmembrane helix</keyword>
<proteinExistence type="predicted"/>
<accession>A0A9N9K3C4</accession>
<feature type="non-terminal residue" evidence="2">
    <location>
        <position position="1"/>
    </location>
</feature>
<sequence>LLELAKAYKASIQEEVKKAKYAYLKNINFISIVCYYIIANTIF</sequence>
<evidence type="ECO:0000313" key="2">
    <source>
        <dbReference type="EMBL" id="CAG8809934.1"/>
    </source>
</evidence>
<reference evidence="2" key="1">
    <citation type="submission" date="2021-06" db="EMBL/GenBank/DDBJ databases">
        <authorList>
            <person name="Kallberg Y."/>
            <person name="Tangrot J."/>
            <person name="Rosling A."/>
        </authorList>
    </citation>
    <scope>NUCLEOTIDE SEQUENCE</scope>
    <source>
        <strain evidence="2">MA453B</strain>
    </source>
</reference>
<dbReference type="AlphaFoldDB" id="A0A9N9K3C4"/>
<comment type="caution">
    <text evidence="2">The sequence shown here is derived from an EMBL/GenBank/DDBJ whole genome shotgun (WGS) entry which is preliminary data.</text>
</comment>
<organism evidence="2 3">
    <name type="scientific">Dentiscutata erythropus</name>
    <dbReference type="NCBI Taxonomy" id="1348616"/>
    <lineage>
        <taxon>Eukaryota</taxon>
        <taxon>Fungi</taxon>
        <taxon>Fungi incertae sedis</taxon>
        <taxon>Mucoromycota</taxon>
        <taxon>Glomeromycotina</taxon>
        <taxon>Glomeromycetes</taxon>
        <taxon>Diversisporales</taxon>
        <taxon>Gigasporaceae</taxon>
        <taxon>Dentiscutata</taxon>
    </lineage>
</organism>
<keyword evidence="1" id="KW-0472">Membrane</keyword>
<feature type="transmembrane region" description="Helical" evidence="1">
    <location>
        <begin position="21"/>
        <end position="38"/>
    </location>
</feature>